<keyword evidence="4" id="KW-0833">Ubl conjugation pathway</keyword>
<dbReference type="PROSITE" id="PS00678">
    <property type="entry name" value="WD_REPEATS_1"/>
    <property type="match status" value="1"/>
</dbReference>
<dbReference type="InterPro" id="IPR036322">
    <property type="entry name" value="WD40_repeat_dom_sf"/>
</dbReference>
<feature type="region of interest" description="Disordered" evidence="7">
    <location>
        <begin position="1"/>
        <end position="148"/>
    </location>
</feature>
<keyword evidence="3" id="KW-0677">Repeat</keyword>
<accession>A0AAN6ESE2</accession>
<dbReference type="EMBL" id="JAJGCB010000016">
    <property type="protein sequence ID" value="KAJ8988992.1"/>
    <property type="molecule type" value="Genomic_DNA"/>
</dbReference>
<comment type="caution">
    <text evidence="8">The sequence shown here is derived from an EMBL/GenBank/DDBJ whole genome shotgun (WGS) entry which is preliminary data.</text>
</comment>
<feature type="repeat" description="WD" evidence="6">
    <location>
        <begin position="270"/>
        <end position="311"/>
    </location>
</feature>
<dbReference type="Gene3D" id="2.130.10.10">
    <property type="entry name" value="YVTN repeat-like/Quinoprotein amine dehydrogenase"/>
    <property type="match status" value="2"/>
</dbReference>
<evidence type="ECO:0000313" key="8">
    <source>
        <dbReference type="EMBL" id="KAJ8988992.1"/>
    </source>
</evidence>
<evidence type="ECO:0000256" key="7">
    <source>
        <dbReference type="SAM" id="MobiDB-lite"/>
    </source>
</evidence>
<comment type="similarity">
    <text evidence="5">Belongs to the WD repeat cdt2 family.</text>
</comment>
<evidence type="ECO:0000256" key="5">
    <source>
        <dbReference type="ARBA" id="ARBA00038344"/>
    </source>
</evidence>
<comment type="pathway">
    <text evidence="1">Protein modification; protein ubiquitination.</text>
</comment>
<proteinExistence type="inferred from homology"/>
<dbReference type="InterPro" id="IPR051865">
    <property type="entry name" value="WD-repeat_CDT2_adapter"/>
</dbReference>
<dbReference type="AlphaFoldDB" id="A0AAN6ESE2"/>
<feature type="region of interest" description="Disordered" evidence="7">
    <location>
        <begin position="581"/>
        <end position="637"/>
    </location>
</feature>
<reference evidence="8" key="1">
    <citation type="submission" date="2023-01" db="EMBL/GenBank/DDBJ databases">
        <title>Exophiala dermititidis isolated from Cystic Fibrosis Patient.</title>
        <authorList>
            <person name="Kurbessoian T."/>
            <person name="Crocker A."/>
            <person name="Murante D."/>
            <person name="Hogan D.A."/>
            <person name="Stajich J.E."/>
        </authorList>
    </citation>
    <scope>NUCLEOTIDE SEQUENCE</scope>
    <source>
        <strain evidence="8">Ex8</strain>
    </source>
</reference>
<dbReference type="GO" id="GO:0030674">
    <property type="term" value="F:protein-macromolecule adaptor activity"/>
    <property type="evidence" value="ECO:0007669"/>
    <property type="project" value="TreeGrafter"/>
</dbReference>
<evidence type="ECO:0000256" key="2">
    <source>
        <dbReference type="ARBA" id="ARBA00022574"/>
    </source>
</evidence>
<gene>
    <name evidence="8" type="ORF">HRR80_007189</name>
</gene>
<dbReference type="PANTHER" id="PTHR22852:SF0">
    <property type="entry name" value="DENTICLELESS PROTEIN HOMOLOG"/>
    <property type="match status" value="1"/>
</dbReference>
<dbReference type="SMART" id="SM00320">
    <property type="entry name" value="WD40"/>
    <property type="match status" value="6"/>
</dbReference>
<feature type="region of interest" description="Disordered" evidence="7">
    <location>
        <begin position="446"/>
        <end position="466"/>
    </location>
</feature>
<evidence type="ECO:0000313" key="9">
    <source>
        <dbReference type="Proteomes" id="UP001161757"/>
    </source>
</evidence>
<dbReference type="GO" id="GO:0043161">
    <property type="term" value="P:proteasome-mediated ubiquitin-dependent protein catabolic process"/>
    <property type="evidence" value="ECO:0007669"/>
    <property type="project" value="TreeGrafter"/>
</dbReference>
<protein>
    <submittedName>
        <fullName evidence="8">Uncharacterized protein</fullName>
    </submittedName>
</protein>
<dbReference type="SUPFAM" id="SSF50978">
    <property type="entry name" value="WD40 repeat-like"/>
    <property type="match status" value="1"/>
</dbReference>
<organism evidence="8 9">
    <name type="scientific">Exophiala dermatitidis</name>
    <name type="common">Black yeast-like fungus</name>
    <name type="synonym">Wangiella dermatitidis</name>
    <dbReference type="NCBI Taxonomy" id="5970"/>
    <lineage>
        <taxon>Eukaryota</taxon>
        <taxon>Fungi</taxon>
        <taxon>Dikarya</taxon>
        <taxon>Ascomycota</taxon>
        <taxon>Pezizomycotina</taxon>
        <taxon>Eurotiomycetes</taxon>
        <taxon>Chaetothyriomycetidae</taxon>
        <taxon>Chaetothyriales</taxon>
        <taxon>Herpotrichiellaceae</taxon>
        <taxon>Exophiala</taxon>
    </lineage>
</organism>
<dbReference type="PANTHER" id="PTHR22852">
    <property type="entry name" value="LETHAL 2 DENTICLELESS PROTEIN RETINOIC ACID-REGULATED NUCLEAR MATRIX-ASSOCIATED PROTEIN"/>
    <property type="match status" value="1"/>
</dbReference>
<dbReference type="GO" id="GO:0005634">
    <property type="term" value="C:nucleus"/>
    <property type="evidence" value="ECO:0007669"/>
    <property type="project" value="TreeGrafter"/>
</dbReference>
<dbReference type="PROSITE" id="PS50082">
    <property type="entry name" value="WD_REPEATS_2"/>
    <property type="match status" value="2"/>
</dbReference>
<evidence type="ECO:0000256" key="3">
    <source>
        <dbReference type="ARBA" id="ARBA00022737"/>
    </source>
</evidence>
<sequence>MDTSPEATAPAAPTTSTAEPNENRSPRRSSRVKKNPSITPKRFTKFFTPRPRNSPRAVRTSRKALQDLSAARLNSRSSASIPLTLSRDDQTHRTSKKRKLSFASITSLPSSPIKKDHVFSSSQESAHHEQRIQPTGGALNRSTWVDTDEDETEIEEEDELPGVKAFPPRLTPYRAISTSAGLLSRRVEGRKTLIEANDSNLWQHETANFYSLPDDVCHYNRFGRRLSALPFCAAGFKTVPLVAIGDEDGTVRIHDAEGLNVPYKDIFMTMYPHDNAIMDMELPPDDSLLATASGDQTCRIIDMKQQQSTYTLRGHTGSLKRVQFQPGSGNNVLATCSRDGSVCLWDLRCASRRGAWVQQNLSREPESFICQSADVNSVNQIRDAHTALDLLGRLKPTKRKQTPVSARSDFAVTSCAFISPSRSHLLATASENDAIIKLWDMRTSYKSRSGRPTPVSATSEPKSHENHRQFGVTSIAMSTDGSRLYSLCRDHTVYAYSTAHLVLGGAPEMSPSSAHPFRQSRNAGHGLGPLYGFRHPSLRLASFYDKLAVRHRTQDNTEIVATGTREECAILFPTDERYLNKKSKRWPPPGLSSQSANRSRGPAAPPRLTRTASSAAVIARQQQQQPSPTTATEDSDGNCPIYYHGTALVNGHSKEVTAVAWTVNGNLITTADDYTSRCWRENAQEARALRLNADRDLSRYQSGWADARKGYDNDDDDEAE</sequence>
<dbReference type="InterPro" id="IPR019775">
    <property type="entry name" value="WD40_repeat_CS"/>
</dbReference>
<evidence type="ECO:0000256" key="4">
    <source>
        <dbReference type="ARBA" id="ARBA00022786"/>
    </source>
</evidence>
<keyword evidence="2 6" id="KW-0853">WD repeat</keyword>
<dbReference type="PROSITE" id="PS50294">
    <property type="entry name" value="WD_REPEATS_REGION"/>
    <property type="match status" value="1"/>
</dbReference>
<feature type="repeat" description="WD" evidence="6">
    <location>
        <begin position="312"/>
        <end position="348"/>
    </location>
</feature>
<dbReference type="InterPro" id="IPR001680">
    <property type="entry name" value="WD40_rpt"/>
</dbReference>
<evidence type="ECO:0000256" key="1">
    <source>
        <dbReference type="ARBA" id="ARBA00004906"/>
    </source>
</evidence>
<feature type="compositionally biased region" description="Low complexity" evidence="7">
    <location>
        <begin position="612"/>
        <end position="632"/>
    </location>
</feature>
<dbReference type="Proteomes" id="UP001161757">
    <property type="component" value="Unassembled WGS sequence"/>
</dbReference>
<name>A0AAN6ESE2_EXODE</name>
<dbReference type="InterPro" id="IPR015943">
    <property type="entry name" value="WD40/YVTN_repeat-like_dom_sf"/>
</dbReference>
<dbReference type="Pfam" id="PF00400">
    <property type="entry name" value="WD40"/>
    <property type="match status" value="5"/>
</dbReference>
<feature type="compositionally biased region" description="Low complexity" evidence="7">
    <location>
        <begin position="68"/>
        <end position="80"/>
    </location>
</feature>
<feature type="compositionally biased region" description="Low complexity" evidence="7">
    <location>
        <begin position="1"/>
        <end position="20"/>
    </location>
</feature>
<evidence type="ECO:0000256" key="6">
    <source>
        <dbReference type="PROSITE-ProRule" id="PRU00221"/>
    </source>
</evidence>